<dbReference type="AlphaFoldDB" id="A0A0E9SL92"/>
<reference evidence="1" key="1">
    <citation type="submission" date="2014-11" db="EMBL/GenBank/DDBJ databases">
        <authorList>
            <person name="Amaro Gonzalez C."/>
        </authorList>
    </citation>
    <scope>NUCLEOTIDE SEQUENCE</scope>
</reference>
<organism evidence="1">
    <name type="scientific">Anguilla anguilla</name>
    <name type="common">European freshwater eel</name>
    <name type="synonym">Muraena anguilla</name>
    <dbReference type="NCBI Taxonomy" id="7936"/>
    <lineage>
        <taxon>Eukaryota</taxon>
        <taxon>Metazoa</taxon>
        <taxon>Chordata</taxon>
        <taxon>Craniata</taxon>
        <taxon>Vertebrata</taxon>
        <taxon>Euteleostomi</taxon>
        <taxon>Actinopterygii</taxon>
        <taxon>Neopterygii</taxon>
        <taxon>Teleostei</taxon>
        <taxon>Anguilliformes</taxon>
        <taxon>Anguillidae</taxon>
        <taxon>Anguilla</taxon>
    </lineage>
</organism>
<dbReference type="EMBL" id="GBXM01067329">
    <property type="protein sequence ID" value="JAH41248.1"/>
    <property type="molecule type" value="Transcribed_RNA"/>
</dbReference>
<sequence length="52" mass="6057">MSKHHSDYSTKQSGILYRTEPGLHINYKPVACTIGFAIDLKLHSFIRHFRLK</sequence>
<name>A0A0E9SL92_ANGAN</name>
<evidence type="ECO:0000313" key="1">
    <source>
        <dbReference type="EMBL" id="JAH41248.1"/>
    </source>
</evidence>
<reference evidence="1" key="2">
    <citation type="journal article" date="2015" name="Fish Shellfish Immunol.">
        <title>Early steps in the European eel (Anguilla anguilla)-Vibrio vulnificus interaction in the gills: Role of the RtxA13 toxin.</title>
        <authorList>
            <person name="Callol A."/>
            <person name="Pajuelo D."/>
            <person name="Ebbesson L."/>
            <person name="Teles M."/>
            <person name="MacKenzie S."/>
            <person name="Amaro C."/>
        </authorList>
    </citation>
    <scope>NUCLEOTIDE SEQUENCE</scope>
</reference>
<proteinExistence type="predicted"/>
<accession>A0A0E9SL92</accession>
<protein>
    <submittedName>
        <fullName evidence="1">Uncharacterized protein</fullName>
    </submittedName>
</protein>